<dbReference type="InterPro" id="IPR032774">
    <property type="entry name" value="WG_beta_rep"/>
</dbReference>
<dbReference type="EMBL" id="JAHESF010000004">
    <property type="protein sequence ID" value="MBT1696417.1"/>
    <property type="molecule type" value="Genomic_DNA"/>
</dbReference>
<dbReference type="PANTHER" id="PTHR37841">
    <property type="entry name" value="GLR2918 PROTEIN"/>
    <property type="match status" value="1"/>
</dbReference>
<organism evidence="2 3">
    <name type="scientific">Chryseosolibacter histidini</name>
    <dbReference type="NCBI Taxonomy" id="2782349"/>
    <lineage>
        <taxon>Bacteria</taxon>
        <taxon>Pseudomonadati</taxon>
        <taxon>Bacteroidota</taxon>
        <taxon>Cytophagia</taxon>
        <taxon>Cytophagales</taxon>
        <taxon>Chryseotaleaceae</taxon>
        <taxon>Chryseosolibacter</taxon>
    </lineage>
</organism>
<dbReference type="SUPFAM" id="SSF69360">
    <property type="entry name" value="Cell wall binding repeat"/>
    <property type="match status" value="1"/>
</dbReference>
<dbReference type="PANTHER" id="PTHR37841:SF1">
    <property type="entry name" value="DUF3298 DOMAIN-CONTAINING PROTEIN"/>
    <property type="match status" value="1"/>
</dbReference>
<gene>
    <name evidence="2" type="ORF">KK083_05990</name>
</gene>
<keyword evidence="1" id="KW-0732">Signal</keyword>
<feature type="signal peptide" evidence="1">
    <location>
        <begin position="1"/>
        <end position="19"/>
    </location>
</feature>
<sequence length="437" mass="48813">MLKTVLILALTLAGFISRAQDSLEFAQVYYKNAWHIIDKRGNFILNQGYRVGMYQNLCFTDNLAMSIADNKVGFTDFKGNQVIQNKFDGAHCFVFGYAPVAVGDKWGIINRKGKFIIEPVYDYAGGFGPEGLAGLLKDNRIGFVDTTGKLVIPFKYHWARLWNTTPDYPFFVNNRISVIVADNEEEIQNGKSGCLNTKGELVVPATFDFISYFEDGIATARKDGRLVLIDTVGNIVQQFPEVVQSIYLSRNHAIIHGNDGRAGLMKRTGEILLEPKYNGIDPFSEGFAAVQIESDEVGVKSAFIDTTGRFVFDRIFGFIRPFSEGYAAVEINGKWGFIDRKGKQVIEAKYDDVKDFSDGLAIVGVKSGESFRYGYIDTTGSIVIKPAYADAGYFEYGLAPVKIGKKYGFIDRTGQVIIQPKYDNAFSFQRERLGNFD</sequence>
<proteinExistence type="predicted"/>
<feature type="chain" id="PRO_5042883340" evidence="1">
    <location>
        <begin position="20"/>
        <end position="437"/>
    </location>
</feature>
<protein>
    <submittedName>
        <fullName evidence="2">WG repeat-containing protein</fullName>
    </submittedName>
</protein>
<evidence type="ECO:0000313" key="2">
    <source>
        <dbReference type="EMBL" id="MBT1696417.1"/>
    </source>
</evidence>
<dbReference type="Proteomes" id="UP001319200">
    <property type="component" value="Unassembled WGS sequence"/>
</dbReference>
<evidence type="ECO:0000256" key="1">
    <source>
        <dbReference type="SAM" id="SignalP"/>
    </source>
</evidence>
<accession>A0AAP2DK18</accession>
<comment type="caution">
    <text evidence="2">The sequence shown here is derived from an EMBL/GenBank/DDBJ whole genome shotgun (WGS) entry which is preliminary data.</text>
</comment>
<name>A0AAP2DK18_9BACT</name>
<dbReference type="AlphaFoldDB" id="A0AAP2DK18"/>
<dbReference type="Pfam" id="PF14903">
    <property type="entry name" value="WG_beta_rep"/>
    <property type="match status" value="6"/>
</dbReference>
<keyword evidence="3" id="KW-1185">Reference proteome</keyword>
<evidence type="ECO:0000313" key="3">
    <source>
        <dbReference type="Proteomes" id="UP001319200"/>
    </source>
</evidence>
<reference evidence="2 3" key="1">
    <citation type="submission" date="2021-05" db="EMBL/GenBank/DDBJ databases">
        <title>A Polyphasic approach of four new species of the genus Ohtaekwangia: Ohtaekwangia histidinii sp. nov., Ohtaekwangia cretensis sp. nov., Ohtaekwangia indiensis sp. nov., Ohtaekwangia reichenbachii sp. nov. from diverse environment.</title>
        <authorList>
            <person name="Octaviana S."/>
        </authorList>
    </citation>
    <scope>NUCLEOTIDE SEQUENCE [LARGE SCALE GENOMIC DNA]</scope>
    <source>
        <strain evidence="2 3">PWU4</strain>
    </source>
</reference>
<dbReference type="RefSeq" id="WP_254161699.1">
    <property type="nucleotide sequence ID" value="NZ_JAHESF010000004.1"/>
</dbReference>